<evidence type="ECO:0000313" key="1">
    <source>
        <dbReference type="EMBL" id="EMD86646.1"/>
    </source>
</evidence>
<dbReference type="Proteomes" id="UP000016936">
    <property type="component" value="Unassembled WGS sequence"/>
</dbReference>
<proteinExistence type="predicted"/>
<keyword evidence="2" id="KW-1185">Reference proteome</keyword>
<protein>
    <submittedName>
        <fullName evidence="1">Uncharacterized protein</fullName>
    </submittedName>
</protein>
<dbReference type="HOGENOM" id="CLU_2108783_0_0_1"/>
<reference evidence="2" key="2">
    <citation type="journal article" date="2013" name="PLoS Genet.">
        <title>Comparative genome structure, secondary metabolite, and effector coding capacity across Cochliobolus pathogens.</title>
        <authorList>
            <person name="Condon B.J."/>
            <person name="Leng Y."/>
            <person name="Wu D."/>
            <person name="Bushley K.E."/>
            <person name="Ohm R.A."/>
            <person name="Otillar R."/>
            <person name="Martin J."/>
            <person name="Schackwitz W."/>
            <person name="Grimwood J."/>
            <person name="MohdZainudin N."/>
            <person name="Xue C."/>
            <person name="Wang R."/>
            <person name="Manning V.A."/>
            <person name="Dhillon B."/>
            <person name="Tu Z.J."/>
            <person name="Steffenson B.J."/>
            <person name="Salamov A."/>
            <person name="Sun H."/>
            <person name="Lowry S."/>
            <person name="LaButti K."/>
            <person name="Han J."/>
            <person name="Copeland A."/>
            <person name="Lindquist E."/>
            <person name="Barry K."/>
            <person name="Schmutz J."/>
            <person name="Baker S.E."/>
            <person name="Ciuffetti L.M."/>
            <person name="Grigoriev I.V."/>
            <person name="Zhong S."/>
            <person name="Turgeon B.G."/>
        </authorList>
    </citation>
    <scope>NUCLEOTIDE SEQUENCE [LARGE SCALE GENOMIC DNA]</scope>
    <source>
        <strain evidence="2">C5 / ATCC 48332 / race O</strain>
    </source>
</reference>
<organism evidence="1 2">
    <name type="scientific">Cochliobolus heterostrophus (strain C5 / ATCC 48332 / race O)</name>
    <name type="common">Southern corn leaf blight fungus</name>
    <name type="synonym">Bipolaris maydis</name>
    <dbReference type="NCBI Taxonomy" id="701091"/>
    <lineage>
        <taxon>Eukaryota</taxon>
        <taxon>Fungi</taxon>
        <taxon>Dikarya</taxon>
        <taxon>Ascomycota</taxon>
        <taxon>Pezizomycotina</taxon>
        <taxon>Dothideomycetes</taxon>
        <taxon>Pleosporomycetidae</taxon>
        <taxon>Pleosporales</taxon>
        <taxon>Pleosporineae</taxon>
        <taxon>Pleosporaceae</taxon>
        <taxon>Bipolaris</taxon>
    </lineage>
</organism>
<accession>M2TY16</accession>
<dbReference type="EMBL" id="KB445584">
    <property type="protein sequence ID" value="EMD86646.1"/>
    <property type="molecule type" value="Genomic_DNA"/>
</dbReference>
<sequence>MDYHCTPDPYKRGTRYYIDHYVFLWEVTEEEFVGHYQWKDLAKIANWYNGVIMPAFSRFSGRRRPESALTCVSAFDMPTMMEDLPASTLGCLPIQASQAPLYKPSQIKYKPSGFL</sequence>
<reference evidence="1 2" key="1">
    <citation type="journal article" date="2012" name="PLoS Pathog.">
        <title>Diverse lifestyles and strategies of plant pathogenesis encoded in the genomes of eighteen Dothideomycetes fungi.</title>
        <authorList>
            <person name="Ohm R.A."/>
            <person name="Feau N."/>
            <person name="Henrissat B."/>
            <person name="Schoch C.L."/>
            <person name="Horwitz B.A."/>
            <person name="Barry K.W."/>
            <person name="Condon B.J."/>
            <person name="Copeland A.C."/>
            <person name="Dhillon B."/>
            <person name="Glaser F."/>
            <person name="Hesse C.N."/>
            <person name="Kosti I."/>
            <person name="LaButti K."/>
            <person name="Lindquist E.A."/>
            <person name="Lucas S."/>
            <person name="Salamov A.A."/>
            <person name="Bradshaw R.E."/>
            <person name="Ciuffetti L."/>
            <person name="Hamelin R.C."/>
            <person name="Kema G.H.J."/>
            <person name="Lawrence C."/>
            <person name="Scott J.A."/>
            <person name="Spatafora J.W."/>
            <person name="Turgeon B.G."/>
            <person name="de Wit P.J.G.M."/>
            <person name="Zhong S."/>
            <person name="Goodwin S.B."/>
            <person name="Grigoriev I.V."/>
        </authorList>
    </citation>
    <scope>NUCLEOTIDE SEQUENCE [LARGE SCALE GENOMIC DNA]</scope>
    <source>
        <strain evidence="2">C5 / ATCC 48332 / race O</strain>
    </source>
</reference>
<gene>
    <name evidence="1" type="ORF">COCHEDRAFT_1228137</name>
</gene>
<dbReference type="AlphaFoldDB" id="M2TY16"/>
<name>M2TY16_COCH5</name>
<evidence type="ECO:0000313" key="2">
    <source>
        <dbReference type="Proteomes" id="UP000016936"/>
    </source>
</evidence>